<feature type="transmembrane region" description="Helical" evidence="1">
    <location>
        <begin position="149"/>
        <end position="167"/>
    </location>
</feature>
<evidence type="ECO:0000313" key="3">
    <source>
        <dbReference type="WBParaSite" id="EEL_0000594401-mRNA-1"/>
    </source>
</evidence>
<organism evidence="2 3">
    <name type="scientific">Elaeophora elaphi</name>
    <dbReference type="NCBI Taxonomy" id="1147741"/>
    <lineage>
        <taxon>Eukaryota</taxon>
        <taxon>Metazoa</taxon>
        <taxon>Ecdysozoa</taxon>
        <taxon>Nematoda</taxon>
        <taxon>Chromadorea</taxon>
        <taxon>Rhabditida</taxon>
        <taxon>Spirurina</taxon>
        <taxon>Spiruromorpha</taxon>
        <taxon>Filarioidea</taxon>
        <taxon>Onchocercidae</taxon>
        <taxon>Elaeophora</taxon>
    </lineage>
</organism>
<keyword evidence="1" id="KW-0472">Membrane</keyword>
<keyword evidence="1" id="KW-0812">Transmembrane</keyword>
<proteinExistence type="predicted"/>
<name>A0A0R3RV43_9BILA</name>
<dbReference type="GO" id="GO:0016020">
    <property type="term" value="C:membrane"/>
    <property type="evidence" value="ECO:0007669"/>
    <property type="project" value="TreeGrafter"/>
</dbReference>
<sequence length="398" mass="44997">MGTELVVSDGVGKFDILWTRLLLMFGGPFGFHLLYLREPLEAYVYFATFGLFLIAVFYDAITLNSRVAARNEEIDIRFISDRKVKVVSTSIIRFIAQFLFGCWIGFLFCLVTVLLFGTGHRVLLALFIASGVTQGVYVVGNCRKQQRSLIYIALSAALSSLIAILLFDLSLCRTVFFTSISATFVGNRSTQLRNIQKFSPATYFVLSVIHSFIIIIIVIGSMRVVLDRRISVVTENSYARVSASLGSVIQDKYFRIPSKDIFENFSRMEYLPSQHITILKTRATSTERLNGQEELSVFDYLTVLITDFMRYSTKLSKNTKRQGSSALRLAVWRTFALHVPGSSPNVLDVTPYASDERVLQECSKYLKNKVVGETAKDSSCWQHRVIKKACRLLHVIIE</sequence>
<dbReference type="STRING" id="1147741.A0A0R3RV43"/>
<dbReference type="WBParaSite" id="EEL_0000594401-mRNA-1">
    <property type="protein sequence ID" value="EEL_0000594401-mRNA-1"/>
    <property type="gene ID" value="EEL_0000594401"/>
</dbReference>
<reference evidence="3" key="1">
    <citation type="submission" date="2017-02" db="UniProtKB">
        <authorList>
            <consortium name="WormBaseParasite"/>
        </authorList>
    </citation>
    <scope>IDENTIFICATION</scope>
</reference>
<evidence type="ECO:0000313" key="2">
    <source>
        <dbReference type="Proteomes" id="UP000050640"/>
    </source>
</evidence>
<dbReference type="PANTHER" id="PTHR44733">
    <property type="entry name" value="DNAJ HOMOLOG SUBFAMILY C MEMBER 22"/>
    <property type="match status" value="1"/>
</dbReference>
<feature type="transmembrane region" description="Helical" evidence="1">
    <location>
        <begin position="201"/>
        <end position="220"/>
    </location>
</feature>
<dbReference type="Proteomes" id="UP000050640">
    <property type="component" value="Unplaced"/>
</dbReference>
<keyword evidence="2" id="KW-1185">Reference proteome</keyword>
<accession>A0A0R3RV43</accession>
<feature type="transmembrane region" description="Helical" evidence="1">
    <location>
        <begin position="42"/>
        <end position="61"/>
    </location>
</feature>
<feature type="transmembrane region" description="Helical" evidence="1">
    <location>
        <begin position="91"/>
        <end position="116"/>
    </location>
</feature>
<dbReference type="AlphaFoldDB" id="A0A0R3RV43"/>
<keyword evidence="1" id="KW-1133">Transmembrane helix</keyword>
<feature type="transmembrane region" description="Helical" evidence="1">
    <location>
        <begin position="17"/>
        <end position="36"/>
    </location>
</feature>
<evidence type="ECO:0000256" key="1">
    <source>
        <dbReference type="SAM" id="Phobius"/>
    </source>
</evidence>
<dbReference type="PANTHER" id="PTHR44733:SF1">
    <property type="entry name" value="DNAJ HOMOLOG SUBFAMILY C MEMBER 22"/>
    <property type="match status" value="1"/>
</dbReference>
<protein>
    <submittedName>
        <fullName evidence="3">TM2 domain-containing protein</fullName>
    </submittedName>
</protein>
<feature type="transmembrane region" description="Helical" evidence="1">
    <location>
        <begin position="122"/>
        <end position="140"/>
    </location>
</feature>